<dbReference type="SUPFAM" id="SSF53383">
    <property type="entry name" value="PLP-dependent transferases"/>
    <property type="match status" value="1"/>
</dbReference>
<evidence type="ECO:0000256" key="6">
    <source>
        <dbReference type="ARBA" id="ARBA00050776"/>
    </source>
</evidence>
<dbReference type="EC" id="2.8.1.7" evidence="3"/>
<evidence type="ECO:0000256" key="5">
    <source>
        <dbReference type="ARBA" id="ARBA00022898"/>
    </source>
</evidence>
<evidence type="ECO:0000256" key="1">
    <source>
        <dbReference type="ARBA" id="ARBA00001933"/>
    </source>
</evidence>
<sequence>MAKIETLNGINVELIREDFPILKRKVHGNHLAYLDSAATSQKPASVIAVINEFYSTHNATVHRGVYQMSQEATARYKDAHVKVARFINARSYEEIVFVRNATEAINLIAYSWGRANIKAGDVILLTEMEHHSNLVPWQLLAREKGARLEFISVDKDGLLDLQEMKENIDGRIRLIAVTHMSNVLGTINPVKLITEFAHENGALILVDAAQTVPRYAVDVREIDCDFMVFSGHKMLAPNGIGALYAKSEILEDMKPFITGGNMIQEVKLRESKWGELPWRFEAGTPAIEEGIALGTAIDYLKNLGMESIENYERQIVAYAMERLSEIDGIEIYGPSSEQRGGLVSFNLAGIQPHDIAAALDYDGIAIRAGHHCAQPLHEKLGIEASARASFYLYNTREEVDRLVDGLHKAKKVFG</sequence>
<dbReference type="Gene3D" id="3.40.640.10">
    <property type="entry name" value="Type I PLP-dependent aspartate aminotransferase-like (Major domain)"/>
    <property type="match status" value="1"/>
</dbReference>
<proteinExistence type="inferred from homology"/>
<dbReference type="PANTHER" id="PTHR43586:SF8">
    <property type="entry name" value="CYSTEINE DESULFURASE 1, CHLOROPLASTIC"/>
    <property type="match status" value="1"/>
</dbReference>
<dbReference type="InterPro" id="IPR015424">
    <property type="entry name" value="PyrdxlP-dep_Trfase"/>
</dbReference>
<reference evidence="8" key="1">
    <citation type="journal article" date="2015" name="Nature">
        <title>Complex archaea that bridge the gap between prokaryotes and eukaryotes.</title>
        <authorList>
            <person name="Spang A."/>
            <person name="Saw J.H."/>
            <person name="Jorgensen S.L."/>
            <person name="Zaremba-Niedzwiedzka K."/>
            <person name="Martijn J."/>
            <person name="Lind A.E."/>
            <person name="van Eijk R."/>
            <person name="Schleper C."/>
            <person name="Guy L."/>
            <person name="Ettema T.J."/>
        </authorList>
    </citation>
    <scope>NUCLEOTIDE SEQUENCE</scope>
</reference>
<dbReference type="PANTHER" id="PTHR43586">
    <property type="entry name" value="CYSTEINE DESULFURASE"/>
    <property type="match status" value="1"/>
</dbReference>
<evidence type="ECO:0000256" key="2">
    <source>
        <dbReference type="ARBA" id="ARBA00010447"/>
    </source>
</evidence>
<comment type="caution">
    <text evidence="8">The sequence shown here is derived from an EMBL/GenBank/DDBJ whole genome shotgun (WGS) entry which is preliminary data.</text>
</comment>
<dbReference type="InterPro" id="IPR015421">
    <property type="entry name" value="PyrdxlP-dep_Trfase_major"/>
</dbReference>
<comment type="cofactor">
    <cofactor evidence="1">
        <name>pyridoxal 5'-phosphate</name>
        <dbReference type="ChEBI" id="CHEBI:597326"/>
    </cofactor>
</comment>
<dbReference type="PROSITE" id="PS00595">
    <property type="entry name" value="AA_TRANSFER_CLASS_5"/>
    <property type="match status" value="1"/>
</dbReference>
<gene>
    <name evidence="8" type="ORF">LCGC14_1957000</name>
</gene>
<dbReference type="GO" id="GO:0006534">
    <property type="term" value="P:cysteine metabolic process"/>
    <property type="evidence" value="ECO:0007669"/>
    <property type="project" value="InterPro"/>
</dbReference>
<evidence type="ECO:0000256" key="4">
    <source>
        <dbReference type="ARBA" id="ARBA00022679"/>
    </source>
</evidence>
<dbReference type="EMBL" id="LAZR01021472">
    <property type="protein sequence ID" value="KKL85212.1"/>
    <property type="molecule type" value="Genomic_DNA"/>
</dbReference>
<protein>
    <recommendedName>
        <fullName evidence="3">cysteine desulfurase</fullName>
        <ecNumber evidence="3">2.8.1.7</ecNumber>
    </recommendedName>
</protein>
<dbReference type="InterPro" id="IPR000192">
    <property type="entry name" value="Aminotrans_V_dom"/>
</dbReference>
<dbReference type="InterPro" id="IPR015422">
    <property type="entry name" value="PyrdxlP-dep_Trfase_small"/>
</dbReference>
<name>A0A0F9ICU0_9ZZZZ</name>
<dbReference type="AlphaFoldDB" id="A0A0F9ICU0"/>
<evidence type="ECO:0000259" key="7">
    <source>
        <dbReference type="Pfam" id="PF00266"/>
    </source>
</evidence>
<dbReference type="GO" id="GO:0030170">
    <property type="term" value="F:pyridoxal phosphate binding"/>
    <property type="evidence" value="ECO:0007669"/>
    <property type="project" value="InterPro"/>
</dbReference>
<keyword evidence="4" id="KW-0808">Transferase</keyword>
<accession>A0A0F9ICU0</accession>
<comment type="catalytic activity">
    <reaction evidence="6">
        <text>(sulfur carrier)-H + L-cysteine = (sulfur carrier)-SH + L-alanine</text>
        <dbReference type="Rhea" id="RHEA:43892"/>
        <dbReference type="Rhea" id="RHEA-COMP:14737"/>
        <dbReference type="Rhea" id="RHEA-COMP:14739"/>
        <dbReference type="ChEBI" id="CHEBI:29917"/>
        <dbReference type="ChEBI" id="CHEBI:35235"/>
        <dbReference type="ChEBI" id="CHEBI:57972"/>
        <dbReference type="ChEBI" id="CHEBI:64428"/>
        <dbReference type="EC" id="2.8.1.7"/>
    </reaction>
</comment>
<dbReference type="NCBIfam" id="TIGR01979">
    <property type="entry name" value="sufS"/>
    <property type="match status" value="1"/>
</dbReference>
<dbReference type="InterPro" id="IPR020578">
    <property type="entry name" value="Aminotrans_V_PyrdxlP_BS"/>
</dbReference>
<dbReference type="Pfam" id="PF00266">
    <property type="entry name" value="Aminotran_5"/>
    <property type="match status" value="1"/>
</dbReference>
<organism evidence="8">
    <name type="scientific">marine sediment metagenome</name>
    <dbReference type="NCBI Taxonomy" id="412755"/>
    <lineage>
        <taxon>unclassified sequences</taxon>
        <taxon>metagenomes</taxon>
        <taxon>ecological metagenomes</taxon>
    </lineage>
</organism>
<keyword evidence="5" id="KW-0663">Pyridoxal phosphate</keyword>
<dbReference type="InterPro" id="IPR010970">
    <property type="entry name" value="Cys_dSase_SufS"/>
</dbReference>
<feature type="domain" description="Aminotransferase class V" evidence="7">
    <location>
        <begin position="33"/>
        <end position="402"/>
    </location>
</feature>
<comment type="similarity">
    <text evidence="2">Belongs to the class-V pyridoxal-phosphate-dependent aminotransferase family. Csd subfamily.</text>
</comment>
<evidence type="ECO:0000256" key="3">
    <source>
        <dbReference type="ARBA" id="ARBA00012239"/>
    </source>
</evidence>
<evidence type="ECO:0000313" key="8">
    <source>
        <dbReference type="EMBL" id="KKL85212.1"/>
    </source>
</evidence>
<dbReference type="Gene3D" id="3.90.1150.10">
    <property type="entry name" value="Aspartate Aminotransferase, domain 1"/>
    <property type="match status" value="1"/>
</dbReference>
<dbReference type="CDD" id="cd06453">
    <property type="entry name" value="SufS_like"/>
    <property type="match status" value="1"/>
</dbReference>
<dbReference type="GO" id="GO:0031071">
    <property type="term" value="F:cysteine desulfurase activity"/>
    <property type="evidence" value="ECO:0007669"/>
    <property type="project" value="UniProtKB-EC"/>
</dbReference>